<reference evidence="8 9" key="1">
    <citation type="submission" date="2018-05" db="EMBL/GenBank/DDBJ databases">
        <title>Salinimonas sp. HMF8227 Genome sequencing and assembly.</title>
        <authorList>
            <person name="Kang H."/>
            <person name="Kang J."/>
            <person name="Cha I."/>
            <person name="Kim H."/>
            <person name="Joh K."/>
        </authorList>
    </citation>
    <scope>NUCLEOTIDE SEQUENCE [LARGE SCALE GENOMIC DNA]</scope>
    <source>
        <strain evidence="8 9">HMF8227</strain>
    </source>
</reference>
<protein>
    <submittedName>
        <fullName evidence="8">Procollagen-proline dioxygenase</fullName>
        <ecNumber evidence="8">1.14.11.2</ecNumber>
    </submittedName>
</protein>
<keyword evidence="5 8" id="KW-0560">Oxidoreductase</keyword>
<dbReference type="Pfam" id="PF13640">
    <property type="entry name" value="2OG-FeII_Oxy_3"/>
    <property type="match status" value="1"/>
</dbReference>
<evidence type="ECO:0000313" key="9">
    <source>
        <dbReference type="Proteomes" id="UP000245728"/>
    </source>
</evidence>
<sequence length="267" mass="30596">MALPVKWHQWVLDNLMRGVSASTLLPILLENGFAFEQCRRVLGRHLPESERHLKDAVFYRKLAEAPLRAGNVGLEALESEKAQLFRIQQFLSADECQHLMRLTEHKLRPSELASTTSDRYFRTSSTGDLENYDDPFIGELNQRIAQTLGLDHSYGEPIQAQRYLQGQQFKAHTDYFEPATDEYAHHAKQRGQRSWTLMIYLNQDCGGGETEFPRLSLSVVPLQGMALLWNNLDADGVVNGNTLHHAHPVSDGRKYVITKWFRDQAYE</sequence>
<dbReference type="KEGG" id="salh:HMF8227_00613"/>
<evidence type="ECO:0000259" key="7">
    <source>
        <dbReference type="PROSITE" id="PS51471"/>
    </source>
</evidence>
<dbReference type="Proteomes" id="UP000245728">
    <property type="component" value="Chromosome"/>
</dbReference>
<dbReference type="GO" id="GO:0031418">
    <property type="term" value="F:L-ascorbic acid binding"/>
    <property type="evidence" value="ECO:0007669"/>
    <property type="project" value="UniProtKB-KW"/>
</dbReference>
<evidence type="ECO:0000256" key="2">
    <source>
        <dbReference type="ARBA" id="ARBA00022723"/>
    </source>
</evidence>
<dbReference type="EC" id="1.14.11.2" evidence="8"/>
<dbReference type="PROSITE" id="PS51471">
    <property type="entry name" value="FE2OG_OXY"/>
    <property type="match status" value="1"/>
</dbReference>
<dbReference type="SMART" id="SM00702">
    <property type="entry name" value="P4Hc"/>
    <property type="match status" value="1"/>
</dbReference>
<keyword evidence="6" id="KW-0408">Iron</keyword>
<evidence type="ECO:0000256" key="1">
    <source>
        <dbReference type="ARBA" id="ARBA00001961"/>
    </source>
</evidence>
<keyword evidence="2" id="KW-0479">Metal-binding</keyword>
<dbReference type="EMBL" id="CP029347">
    <property type="protein sequence ID" value="AWL11109.1"/>
    <property type="molecule type" value="Genomic_DNA"/>
</dbReference>
<dbReference type="GO" id="GO:0005506">
    <property type="term" value="F:iron ion binding"/>
    <property type="evidence" value="ECO:0007669"/>
    <property type="project" value="InterPro"/>
</dbReference>
<comment type="cofactor">
    <cofactor evidence="1">
        <name>L-ascorbate</name>
        <dbReference type="ChEBI" id="CHEBI:38290"/>
    </cofactor>
</comment>
<dbReference type="PANTHER" id="PTHR10869">
    <property type="entry name" value="PROLYL 4-HYDROXYLASE ALPHA SUBUNIT"/>
    <property type="match status" value="1"/>
</dbReference>
<dbReference type="InterPro" id="IPR006620">
    <property type="entry name" value="Pro_4_hyd_alph"/>
</dbReference>
<evidence type="ECO:0000256" key="6">
    <source>
        <dbReference type="ARBA" id="ARBA00023004"/>
    </source>
</evidence>
<dbReference type="Gene3D" id="2.60.120.620">
    <property type="entry name" value="q2cbj1_9rhob like domain"/>
    <property type="match status" value="1"/>
</dbReference>
<feature type="domain" description="Fe2OG dioxygenase" evidence="7">
    <location>
        <begin position="154"/>
        <end position="263"/>
    </location>
</feature>
<keyword evidence="4 8" id="KW-0223">Dioxygenase</keyword>
<accession>A0A2S2E0I3</accession>
<evidence type="ECO:0000256" key="5">
    <source>
        <dbReference type="ARBA" id="ARBA00023002"/>
    </source>
</evidence>
<proteinExistence type="predicted"/>
<dbReference type="InterPro" id="IPR005123">
    <property type="entry name" value="Oxoglu/Fe-dep_dioxygenase_dom"/>
</dbReference>
<dbReference type="AlphaFoldDB" id="A0A2S2E0I3"/>
<name>A0A2S2E0I3_9ALTE</name>
<keyword evidence="9" id="KW-1185">Reference proteome</keyword>
<dbReference type="GO" id="GO:0004656">
    <property type="term" value="F:procollagen-proline 4-dioxygenase activity"/>
    <property type="evidence" value="ECO:0007669"/>
    <property type="project" value="UniProtKB-EC"/>
</dbReference>
<organism evidence="8 9">
    <name type="scientific">Saliniradius amylolyticus</name>
    <dbReference type="NCBI Taxonomy" id="2183582"/>
    <lineage>
        <taxon>Bacteria</taxon>
        <taxon>Pseudomonadati</taxon>
        <taxon>Pseudomonadota</taxon>
        <taxon>Gammaproteobacteria</taxon>
        <taxon>Alteromonadales</taxon>
        <taxon>Alteromonadaceae</taxon>
        <taxon>Saliniradius</taxon>
    </lineage>
</organism>
<keyword evidence="3" id="KW-0847">Vitamin C</keyword>
<dbReference type="RefSeq" id="WP_109338778.1">
    <property type="nucleotide sequence ID" value="NZ_CP029347.1"/>
</dbReference>
<gene>
    <name evidence="8" type="ORF">HMF8227_00613</name>
</gene>
<evidence type="ECO:0000256" key="4">
    <source>
        <dbReference type="ARBA" id="ARBA00022964"/>
    </source>
</evidence>
<dbReference type="PANTHER" id="PTHR10869:SF246">
    <property type="entry name" value="TRANSMEMBRANE PROLYL 4-HYDROXYLASE"/>
    <property type="match status" value="1"/>
</dbReference>
<evidence type="ECO:0000313" key="8">
    <source>
        <dbReference type="EMBL" id="AWL11109.1"/>
    </source>
</evidence>
<evidence type="ECO:0000256" key="3">
    <source>
        <dbReference type="ARBA" id="ARBA00022896"/>
    </source>
</evidence>
<dbReference type="InterPro" id="IPR045054">
    <property type="entry name" value="P4HA-like"/>
</dbReference>
<dbReference type="InterPro" id="IPR044862">
    <property type="entry name" value="Pro_4_hyd_alph_FE2OG_OXY"/>
</dbReference>
<dbReference type="OrthoDB" id="269774at2"/>